<dbReference type="Pfam" id="PF00005">
    <property type="entry name" value="ABC_tran"/>
    <property type="match status" value="1"/>
</dbReference>
<dbReference type="GO" id="GO:0016887">
    <property type="term" value="F:ATP hydrolysis activity"/>
    <property type="evidence" value="ECO:0007669"/>
    <property type="project" value="InterPro"/>
</dbReference>
<dbReference type="InterPro" id="IPR050763">
    <property type="entry name" value="ABC_transporter_ATP-binding"/>
</dbReference>
<gene>
    <name evidence="6" type="ORF">GKZ89_09020</name>
</gene>
<sequence length="222" mass="25345">MTENAGLYHEMSGLDNLKFFAELYKVKDQEQIPRLLKLFDMEEYQHRPAGQYSTGMKKRLALAKALLHKPQLLFLDEPTNGLDPDGIRMVLLYLKKYNEETGTTIIICSHVLHQLEPICDSFAFMENQTVAEQGTLAELTEKYIPELSVIVETDYETEYTERAGAGKIRMKVSSKNEIPGLLRNILNTHAVYSVQIENTGAETVYFKIREAHNGQSRRNSTV</sequence>
<evidence type="ECO:0000313" key="6">
    <source>
        <dbReference type="EMBL" id="MTH53542.1"/>
    </source>
</evidence>
<evidence type="ECO:0000313" key="7">
    <source>
        <dbReference type="Proteomes" id="UP000434639"/>
    </source>
</evidence>
<dbReference type="Gene3D" id="3.40.50.300">
    <property type="entry name" value="P-loop containing nucleotide triphosphate hydrolases"/>
    <property type="match status" value="1"/>
</dbReference>
<keyword evidence="7" id="KW-1185">Reference proteome</keyword>
<evidence type="ECO:0000256" key="3">
    <source>
        <dbReference type="ARBA" id="ARBA00022741"/>
    </source>
</evidence>
<name>A0A7X2S526_9BACI</name>
<dbReference type="EMBL" id="WMIB01000007">
    <property type="protein sequence ID" value="MTH53542.1"/>
    <property type="molecule type" value="Genomic_DNA"/>
</dbReference>
<organism evidence="6 7">
    <name type="scientific">Metabacillus mangrovi</name>
    <dbReference type="NCBI Taxonomy" id="1491830"/>
    <lineage>
        <taxon>Bacteria</taxon>
        <taxon>Bacillati</taxon>
        <taxon>Bacillota</taxon>
        <taxon>Bacilli</taxon>
        <taxon>Bacillales</taxon>
        <taxon>Bacillaceae</taxon>
        <taxon>Metabacillus</taxon>
    </lineage>
</organism>
<evidence type="ECO:0000259" key="5">
    <source>
        <dbReference type="Pfam" id="PF00005"/>
    </source>
</evidence>
<protein>
    <submittedName>
        <fullName evidence="6">ATP-binding cassette domain-containing protein</fullName>
    </submittedName>
</protein>
<evidence type="ECO:0000256" key="2">
    <source>
        <dbReference type="ARBA" id="ARBA00022448"/>
    </source>
</evidence>
<dbReference type="OrthoDB" id="9804819at2"/>
<dbReference type="RefSeq" id="WP_155112075.1">
    <property type="nucleotide sequence ID" value="NZ_WMIB01000007.1"/>
</dbReference>
<dbReference type="Proteomes" id="UP000434639">
    <property type="component" value="Unassembled WGS sequence"/>
</dbReference>
<dbReference type="PANTHER" id="PTHR42711:SF5">
    <property type="entry name" value="ABC TRANSPORTER ATP-BINDING PROTEIN NATA"/>
    <property type="match status" value="1"/>
</dbReference>
<keyword evidence="4 6" id="KW-0067">ATP-binding</keyword>
<dbReference type="PANTHER" id="PTHR42711">
    <property type="entry name" value="ABC TRANSPORTER ATP-BINDING PROTEIN"/>
    <property type="match status" value="1"/>
</dbReference>
<dbReference type="InterPro" id="IPR027417">
    <property type="entry name" value="P-loop_NTPase"/>
</dbReference>
<proteinExistence type="inferred from homology"/>
<evidence type="ECO:0000256" key="1">
    <source>
        <dbReference type="ARBA" id="ARBA00005417"/>
    </source>
</evidence>
<dbReference type="GO" id="GO:0005524">
    <property type="term" value="F:ATP binding"/>
    <property type="evidence" value="ECO:0007669"/>
    <property type="project" value="UniProtKB-KW"/>
</dbReference>
<keyword evidence="3" id="KW-0547">Nucleotide-binding</keyword>
<evidence type="ECO:0000256" key="4">
    <source>
        <dbReference type="ARBA" id="ARBA00022840"/>
    </source>
</evidence>
<keyword evidence="2" id="KW-0813">Transport</keyword>
<dbReference type="AlphaFoldDB" id="A0A7X2S526"/>
<feature type="domain" description="ABC transporter" evidence="5">
    <location>
        <begin position="7"/>
        <end position="80"/>
    </location>
</feature>
<accession>A0A7X2S526</accession>
<dbReference type="SUPFAM" id="SSF52540">
    <property type="entry name" value="P-loop containing nucleoside triphosphate hydrolases"/>
    <property type="match status" value="1"/>
</dbReference>
<comment type="caution">
    <text evidence="6">The sequence shown here is derived from an EMBL/GenBank/DDBJ whole genome shotgun (WGS) entry which is preliminary data.</text>
</comment>
<comment type="similarity">
    <text evidence="1">Belongs to the ABC transporter superfamily.</text>
</comment>
<dbReference type="InterPro" id="IPR003439">
    <property type="entry name" value="ABC_transporter-like_ATP-bd"/>
</dbReference>
<reference evidence="6 7" key="1">
    <citation type="journal article" date="2017" name="Int. J. Syst. Evol. Microbiol.">
        <title>Bacillus mangrovi sp. nov., isolated from a sediment sample from a mangrove forest.</title>
        <authorList>
            <person name="Gupta V."/>
            <person name="Singh P.K."/>
            <person name="Korpole S."/>
            <person name="Tanuku N.R.S."/>
            <person name="Pinnaka A.K."/>
        </authorList>
    </citation>
    <scope>NUCLEOTIDE SEQUENCE [LARGE SCALE GENOMIC DNA]</scope>
    <source>
        <strain evidence="6 7">KCTC 33872</strain>
    </source>
</reference>